<feature type="domain" description="GLUG" evidence="3">
    <location>
        <begin position="295"/>
        <end position="316"/>
    </location>
</feature>
<feature type="transmembrane region" description="Helical" evidence="2">
    <location>
        <begin position="26"/>
        <end position="49"/>
    </location>
</feature>
<feature type="domain" description="GLUG" evidence="3">
    <location>
        <begin position="1333"/>
        <end position="1354"/>
    </location>
</feature>
<comment type="caution">
    <text evidence="5">The sequence shown here is derived from an EMBL/GenBank/DDBJ whole genome shotgun (WGS) entry which is preliminary data.</text>
</comment>
<feature type="domain" description="GLUG" evidence="3">
    <location>
        <begin position="213"/>
        <end position="236"/>
    </location>
</feature>
<feature type="domain" description="PEGA" evidence="4">
    <location>
        <begin position="718"/>
        <end position="786"/>
    </location>
</feature>
<feature type="domain" description="GLUG" evidence="3">
    <location>
        <begin position="1359"/>
        <end position="1381"/>
    </location>
</feature>
<feature type="domain" description="GLUG" evidence="3">
    <location>
        <begin position="1305"/>
        <end position="1328"/>
    </location>
</feature>
<proteinExistence type="predicted"/>
<keyword evidence="2" id="KW-0472">Membrane</keyword>
<dbReference type="PANTHER" id="PTHR36194:SF1">
    <property type="entry name" value="S-LAYER-LIKE PROTEIN"/>
    <property type="match status" value="1"/>
</dbReference>
<feature type="domain" description="GLUG" evidence="3">
    <location>
        <begin position="1280"/>
        <end position="1302"/>
    </location>
</feature>
<feature type="domain" description="GLUG" evidence="3">
    <location>
        <begin position="1386"/>
        <end position="1408"/>
    </location>
</feature>
<dbReference type="Pfam" id="PF07581">
    <property type="entry name" value="Glug"/>
    <property type="match status" value="10"/>
</dbReference>
<dbReference type="Proteomes" id="UP001143747">
    <property type="component" value="Unassembled WGS sequence"/>
</dbReference>
<feature type="domain" description="PEGA" evidence="4">
    <location>
        <begin position="788"/>
        <end position="856"/>
    </location>
</feature>
<feature type="domain" description="PEGA" evidence="4">
    <location>
        <begin position="931"/>
        <end position="999"/>
    </location>
</feature>
<feature type="domain" description="PEGA" evidence="4">
    <location>
        <begin position="647"/>
        <end position="714"/>
    </location>
</feature>
<feature type="domain" description="PEGA" evidence="4">
    <location>
        <begin position="434"/>
        <end position="502"/>
    </location>
</feature>
<feature type="region of interest" description="Disordered" evidence="1">
    <location>
        <begin position="1670"/>
        <end position="1718"/>
    </location>
</feature>
<reference evidence="5" key="1">
    <citation type="submission" date="2022-01" db="EMBL/GenBank/DDBJ databases">
        <title>Draft genome of Methanogenium marinum DSM 15558.</title>
        <authorList>
            <person name="Chen S.-C."/>
            <person name="You Y.-T."/>
        </authorList>
    </citation>
    <scope>NUCLEOTIDE SEQUENCE</scope>
    <source>
        <strain evidence="5">DSM 15558</strain>
    </source>
</reference>
<sequence>MQNFDESIVHKIVYGHGFSGHGTAKILFAAVFVAMVVLIGVASAGTSFYSGGNGTPGDPYQIHTSSDIRYLSTHSGNWSESFIVTDDIDLDSGGSPTATIGNFSITFAGTFDGKGYTIRNFNLSIAGDYVGLFGIVGKGGNIRNLNVETDANGVHGQSRVGVIVGWNLGSLTNCSATGNVTATGTMAGGLAGLNYDTLTNCYATGNVTAAGDNAGGLVGSNDGGSVTNCSATGDVTATGSAVGGLAGSNSGSLTNCYATGDVTTTGSAAGGLAGDNGGSIMDCYATGSATAADDSAGGLVGWNSGSVTNCYATGSATAGGFAGGLVGHDGGSITNCYATGSATAADFAGGLVGHDGGSITNCYRYTGGDIDSGILITDITKFKDIRFLTGTDSNNGLSWDTGDISTDADSSKIWRVSEYNVQYPIFQWQSFENGTLLVESSPEGATISFNGFSTGEVTNHPFTGESVGVYNVTVVKEGYDSASRTVTLTKDKTEDVSFTLVQHVGTLHINSTPSGASVYLNGTGTGAFTNATLSGQPVGVYNVTVLKDGYDSASRIVTLTKDDTEDVNFTLVQQFGTLQINSTPSGASVYLNGTDTSKLTNVTLTGKPVGTYNVTVTLVGYDSASRTVTLTKDETEDVSFLLEHQVGTLNVNSVPEGASVYLNGTDTGSLTNFTFDDKPVGTYNVTVTLAGYDSASRTVILTKDETEDVSFLLEHQVGTLNVNSVPEGASVYLNGTDTGSLTNFTFDDKPVGTYNVTVALAGYDSASRTVILTKDETEDVSFLLEQQFGTLNVNSFPEGASVYLNGTDTSKLTNVTFDDKPVGTYNVTVALAGYDSASRTVTLSKDETEDVSFLLEHQVGTINVNSVPEGANVYLNGTDTGSLTNVTFDDKPVGTYNVTVALAGYDSASRTVTLTKDETEDVSFTLVCEVGTLQINSTPSGASVYLNGNATGAFTNVTLSGKPVGVYNVTVVKDGYDSASRTVTLTKDETEVVSFTLVQQVGTLQINSTPSGASVYLNGTATGDLTNVTLSGKPVGVYNVTVLKYGYDSASRIVTLTKDNTEDVNFTLVREVGTLQINSTPSGASVYLNGVSTGDVTNHTFTGESVGDYNVTVELAGYDSLSKDVTLADGETKTVGFIFSESSGGDGDGTSGNPYQIHNSSDIRYLSTHSGDWDKHFIVTNDIDLAEGGSPTVTIGNLSNTFTGTFDGQGYTIRNFELSVGSGEVGLFGVVGSGGNIRNLNVETDANGVHGDANVGVIVGENRGSLTNCYATGNVTAVDYAGGLVGQNSGGTITNCYATGNATAGNNAGGLVGYNNGSITNCYATGSATADRYAGGLVGYNNGSITNCYATGSATADRYAGGLVGQNYMGTITNCYATGSATADRYAGGLVGYNNGSITNCYATGNVTAAVNHAGGLFGLNRGGTITNCYRYTGGKYGNQITDITKFKDYSFLTGPEGNGLSWDTEIISTNANSSKIWKVSEYNIQYPIFQWSFENGTLQVESNPVGVTIYLNGVSTGEVTNHAFTGESVGVYNVTVVKDGSHSASRTVTLAKDEVTYVSFLLCNSIDGGDSDDSALPLAPKTAIPIPESVVTPPSPFAVANPNVFNGTARLPVGPDGVVNSTVIIRAGDNLAYLTIGAGVVARDASGIPLENVSIVLVPVGMIPSLESPGGSGLGESGFAGGSGPEGSGFAGGSGPGGSGFAGGSGPGGSGFAGGSGPGESGFAGGSGSLLVLRAVNCTPDGSTFTPAINLTFPLTEEEWDLYGDGAQAACFNITSGKWEFLPVAPNASSQELTIPAGHFSTYALFAEAVPEVALPTDTAGIPVGSSGGSSLWLWGVLCVAVVAVGGLLISRKQNK</sequence>
<feature type="domain" description="PEGA" evidence="4">
    <location>
        <begin position="505"/>
        <end position="573"/>
    </location>
</feature>
<feature type="domain" description="GLUG" evidence="3">
    <location>
        <begin position="156"/>
        <end position="181"/>
    </location>
</feature>
<feature type="domain" description="PEGA" evidence="4">
    <location>
        <begin position="1002"/>
        <end position="1070"/>
    </location>
</feature>
<dbReference type="SUPFAM" id="SSF49452">
    <property type="entry name" value="Starch-binding domain-like"/>
    <property type="match status" value="6"/>
</dbReference>
<evidence type="ECO:0000256" key="2">
    <source>
        <dbReference type="SAM" id="Phobius"/>
    </source>
</evidence>
<keyword evidence="2" id="KW-0812">Transmembrane</keyword>
<evidence type="ECO:0000313" key="6">
    <source>
        <dbReference type="Proteomes" id="UP001143747"/>
    </source>
</evidence>
<evidence type="ECO:0000256" key="1">
    <source>
        <dbReference type="SAM" id="MobiDB-lite"/>
    </source>
</evidence>
<feature type="domain" description="GLUG" evidence="3">
    <location>
        <begin position="239"/>
        <end position="263"/>
    </location>
</feature>
<dbReference type="Pfam" id="PF08308">
    <property type="entry name" value="PEGA"/>
    <property type="match status" value="11"/>
</dbReference>
<dbReference type="PANTHER" id="PTHR36194">
    <property type="entry name" value="S-LAYER-LIKE PROTEIN"/>
    <property type="match status" value="1"/>
</dbReference>
<evidence type="ECO:0000259" key="3">
    <source>
        <dbReference type="Pfam" id="PF07581"/>
    </source>
</evidence>
<accession>A0A9Q4KSE2</accession>
<evidence type="ECO:0000259" key="4">
    <source>
        <dbReference type="Pfam" id="PF08308"/>
    </source>
</evidence>
<dbReference type="InterPro" id="IPR013229">
    <property type="entry name" value="PEGA"/>
</dbReference>
<organism evidence="5 6">
    <name type="scientific">Methanogenium marinum</name>
    <dbReference type="NCBI Taxonomy" id="348610"/>
    <lineage>
        <taxon>Archaea</taxon>
        <taxon>Methanobacteriati</taxon>
        <taxon>Methanobacteriota</taxon>
        <taxon>Stenosarchaea group</taxon>
        <taxon>Methanomicrobia</taxon>
        <taxon>Methanomicrobiales</taxon>
        <taxon>Methanomicrobiaceae</taxon>
        <taxon>Methanogenium</taxon>
    </lineage>
</organism>
<feature type="domain" description="GLUG" evidence="3">
    <location>
        <begin position="184"/>
        <end position="208"/>
    </location>
</feature>
<dbReference type="GO" id="GO:0030246">
    <property type="term" value="F:carbohydrate binding"/>
    <property type="evidence" value="ECO:0007669"/>
    <property type="project" value="InterPro"/>
</dbReference>
<dbReference type="Gene3D" id="2.160.20.110">
    <property type="match status" value="4"/>
</dbReference>
<feature type="domain" description="PEGA" evidence="4">
    <location>
        <begin position="860"/>
        <end position="926"/>
    </location>
</feature>
<keyword evidence="6" id="KW-1185">Reference proteome</keyword>
<dbReference type="RefSeq" id="WP_274924356.1">
    <property type="nucleotide sequence ID" value="NZ_JAKELO010000002.1"/>
</dbReference>
<feature type="domain" description="PEGA" evidence="4">
    <location>
        <begin position="1497"/>
        <end position="1561"/>
    </location>
</feature>
<keyword evidence="2" id="KW-1133">Transmembrane helix</keyword>
<feature type="domain" description="PEGA" evidence="4">
    <location>
        <begin position="1073"/>
        <end position="1135"/>
    </location>
</feature>
<protein>
    <submittedName>
        <fullName evidence="5">PEGA domain-containing protein</fullName>
    </submittedName>
</protein>
<evidence type="ECO:0000313" key="5">
    <source>
        <dbReference type="EMBL" id="MDE4907709.1"/>
    </source>
</evidence>
<dbReference type="InterPro" id="IPR013784">
    <property type="entry name" value="Carb-bd-like_fold"/>
</dbReference>
<feature type="transmembrane region" description="Helical" evidence="2">
    <location>
        <begin position="1833"/>
        <end position="1851"/>
    </location>
</feature>
<dbReference type="Gene3D" id="2.60.40.1130">
    <property type="entry name" value="Rab geranylgeranyltransferase alpha-subunit, insert domain"/>
    <property type="match status" value="9"/>
</dbReference>
<name>A0A9Q4KSE2_9EURY</name>
<dbReference type="InterPro" id="IPR011493">
    <property type="entry name" value="GLUG"/>
</dbReference>
<dbReference type="EMBL" id="JAKELO010000002">
    <property type="protein sequence ID" value="MDE4907709.1"/>
    <property type="molecule type" value="Genomic_DNA"/>
</dbReference>
<gene>
    <name evidence="5" type="ORF">L0665_03660</name>
</gene>
<feature type="compositionally biased region" description="Gly residues" evidence="1">
    <location>
        <begin position="1671"/>
        <end position="1718"/>
    </location>
</feature>
<feature type="domain" description="PEGA" evidence="4">
    <location>
        <begin position="575"/>
        <end position="643"/>
    </location>
</feature>